<dbReference type="GO" id="GO:0004081">
    <property type="term" value="F:bis(5'-nucleosyl)-tetraphosphatase (asymmetrical) activity"/>
    <property type="evidence" value="ECO:0007669"/>
    <property type="project" value="TreeGrafter"/>
</dbReference>
<evidence type="ECO:0000256" key="2">
    <source>
        <dbReference type="SAM" id="MobiDB-lite"/>
    </source>
</evidence>
<keyword evidence="5" id="KW-1185">Reference proteome</keyword>
<dbReference type="AlphaFoldDB" id="A0A7G7MEN5"/>
<dbReference type="Gene3D" id="3.90.79.10">
    <property type="entry name" value="Nucleoside Triphosphate Pyrophosphohydrolase"/>
    <property type="match status" value="1"/>
</dbReference>
<dbReference type="InterPro" id="IPR000086">
    <property type="entry name" value="NUDIX_hydrolase_dom"/>
</dbReference>
<dbReference type="PROSITE" id="PS51462">
    <property type="entry name" value="NUDIX"/>
    <property type="match status" value="1"/>
</dbReference>
<dbReference type="InterPro" id="IPR015797">
    <property type="entry name" value="NUDIX_hydrolase-like_dom_sf"/>
</dbReference>
<organism evidence="4 5">
    <name type="scientific">Pseudonocardia petroleophila</name>
    <dbReference type="NCBI Taxonomy" id="37331"/>
    <lineage>
        <taxon>Bacteria</taxon>
        <taxon>Bacillati</taxon>
        <taxon>Actinomycetota</taxon>
        <taxon>Actinomycetes</taxon>
        <taxon>Pseudonocardiales</taxon>
        <taxon>Pseudonocardiaceae</taxon>
        <taxon>Pseudonocardia</taxon>
    </lineage>
</organism>
<keyword evidence="1" id="KW-0378">Hydrolase</keyword>
<gene>
    <name evidence="4" type="ORF">H6H00_24305</name>
</gene>
<dbReference type="KEGG" id="ppel:H6H00_24305"/>
<protein>
    <submittedName>
        <fullName evidence="4">NUDIX domain-containing protein</fullName>
    </submittedName>
</protein>
<dbReference type="InterPro" id="IPR051325">
    <property type="entry name" value="Nudix_hydrolase_domain"/>
</dbReference>
<accession>A0A7G7MEN5</accession>
<sequence>MAVLSAGLLLFRRGAAGVEVLLGHMGGPYWARKDDGAWSIPKGEHEPDEDAFAAAEREFTEELGHEPPAGESHGLGTLSQRGGRKQITVFAREGDFDPAHLRPGTFDLEWPPKSGTMQAFPEIDRVAWFDLDTARHKLVAAQAGFVDRLADLLPSLTAAAGTD</sequence>
<dbReference type="GO" id="GO:0006167">
    <property type="term" value="P:AMP biosynthetic process"/>
    <property type="evidence" value="ECO:0007669"/>
    <property type="project" value="TreeGrafter"/>
</dbReference>
<evidence type="ECO:0000313" key="4">
    <source>
        <dbReference type="EMBL" id="QNG51246.1"/>
    </source>
</evidence>
<evidence type="ECO:0000256" key="1">
    <source>
        <dbReference type="ARBA" id="ARBA00022801"/>
    </source>
</evidence>
<dbReference type="SUPFAM" id="SSF55811">
    <property type="entry name" value="Nudix"/>
    <property type="match status" value="1"/>
</dbReference>
<dbReference type="PANTHER" id="PTHR21340">
    <property type="entry name" value="DIADENOSINE 5,5-P1,P4-TETRAPHOSPHATE PYROPHOSPHOHYDROLASE MUTT"/>
    <property type="match status" value="1"/>
</dbReference>
<reference evidence="4 5" key="1">
    <citation type="submission" date="2020-08" db="EMBL/GenBank/DDBJ databases">
        <authorList>
            <person name="Mo P."/>
        </authorList>
    </citation>
    <scope>NUCLEOTIDE SEQUENCE [LARGE SCALE GENOMIC DNA]</scope>
    <source>
        <strain evidence="4 5">CGMCC 4.1532</strain>
    </source>
</reference>
<dbReference type="RefSeq" id="WP_185718001.1">
    <property type="nucleotide sequence ID" value="NZ_BAAAWI010000001.1"/>
</dbReference>
<dbReference type="GO" id="GO:0006754">
    <property type="term" value="P:ATP biosynthetic process"/>
    <property type="evidence" value="ECO:0007669"/>
    <property type="project" value="TreeGrafter"/>
</dbReference>
<evidence type="ECO:0000313" key="5">
    <source>
        <dbReference type="Proteomes" id="UP000515728"/>
    </source>
</evidence>
<dbReference type="InterPro" id="IPR020084">
    <property type="entry name" value="NUDIX_hydrolase_CS"/>
</dbReference>
<dbReference type="EMBL" id="CP060131">
    <property type="protein sequence ID" value="QNG51246.1"/>
    <property type="molecule type" value="Genomic_DNA"/>
</dbReference>
<dbReference type="Pfam" id="PF00293">
    <property type="entry name" value="NUDIX"/>
    <property type="match status" value="1"/>
</dbReference>
<feature type="region of interest" description="Disordered" evidence="2">
    <location>
        <begin position="62"/>
        <end position="81"/>
    </location>
</feature>
<feature type="domain" description="Nudix hydrolase" evidence="3">
    <location>
        <begin position="1"/>
        <end position="151"/>
    </location>
</feature>
<dbReference type="PANTHER" id="PTHR21340:SF7">
    <property type="entry name" value="NUDIX HYDROLASE DOMAIN-CONTAINING PROTEIN"/>
    <property type="match status" value="1"/>
</dbReference>
<proteinExistence type="predicted"/>
<dbReference type="CDD" id="cd04662">
    <property type="entry name" value="NUDIX_Hydrolase"/>
    <property type="match status" value="1"/>
</dbReference>
<dbReference type="Proteomes" id="UP000515728">
    <property type="component" value="Chromosome"/>
</dbReference>
<name>A0A7G7MEN5_9PSEU</name>
<dbReference type="PROSITE" id="PS00893">
    <property type="entry name" value="NUDIX_BOX"/>
    <property type="match status" value="1"/>
</dbReference>
<evidence type="ECO:0000259" key="3">
    <source>
        <dbReference type="PROSITE" id="PS51462"/>
    </source>
</evidence>